<proteinExistence type="predicted"/>
<feature type="compositionally biased region" description="Basic residues" evidence="1">
    <location>
        <begin position="105"/>
        <end position="114"/>
    </location>
</feature>
<organism evidence="2 3">
    <name type="scientific">Hymenoscyphus fraxineus</name>
    <dbReference type="NCBI Taxonomy" id="746836"/>
    <lineage>
        <taxon>Eukaryota</taxon>
        <taxon>Fungi</taxon>
        <taxon>Dikarya</taxon>
        <taxon>Ascomycota</taxon>
        <taxon>Pezizomycotina</taxon>
        <taxon>Leotiomycetes</taxon>
        <taxon>Helotiales</taxon>
        <taxon>Helotiaceae</taxon>
        <taxon>Hymenoscyphus</taxon>
    </lineage>
</organism>
<feature type="compositionally biased region" description="Low complexity" evidence="1">
    <location>
        <begin position="88"/>
        <end position="97"/>
    </location>
</feature>
<protein>
    <submittedName>
        <fullName evidence="2">Uncharacterized protein</fullName>
    </submittedName>
</protein>
<reference evidence="2" key="1">
    <citation type="submission" date="2021-07" db="EMBL/GenBank/DDBJ databases">
        <authorList>
            <person name="Durling M."/>
        </authorList>
    </citation>
    <scope>NUCLEOTIDE SEQUENCE</scope>
</reference>
<accession>A0A9N9L9Q6</accession>
<comment type="caution">
    <text evidence="2">The sequence shown here is derived from an EMBL/GenBank/DDBJ whole genome shotgun (WGS) entry which is preliminary data.</text>
</comment>
<gene>
    <name evidence="2" type="ORF">HYFRA_00002654</name>
</gene>
<feature type="compositionally biased region" description="Polar residues" evidence="1">
    <location>
        <begin position="123"/>
        <end position="138"/>
    </location>
</feature>
<dbReference type="AlphaFoldDB" id="A0A9N9L9Q6"/>
<name>A0A9N9L9Q6_9HELO</name>
<dbReference type="Proteomes" id="UP000696280">
    <property type="component" value="Unassembled WGS sequence"/>
</dbReference>
<dbReference type="EMBL" id="CAJVRL010000103">
    <property type="protein sequence ID" value="CAG8961111.1"/>
    <property type="molecule type" value="Genomic_DNA"/>
</dbReference>
<sequence>MASFRAGQLTLEMQIKEDLGSDRAQINRNYHSANTSGLPIGSQHKDLKDISHLSFEDYPPVSKRQQRSPIMDRWLKETPAEEPWNNMDKSSQSNTNKKSNDDKKSGKKEKKHGGKKDGQKEQTWSTTGVNGSASGEHH</sequence>
<feature type="region of interest" description="Disordered" evidence="1">
    <location>
        <begin position="56"/>
        <end position="138"/>
    </location>
</feature>
<keyword evidence="3" id="KW-1185">Reference proteome</keyword>
<evidence type="ECO:0000256" key="1">
    <source>
        <dbReference type="SAM" id="MobiDB-lite"/>
    </source>
</evidence>
<evidence type="ECO:0000313" key="3">
    <source>
        <dbReference type="Proteomes" id="UP000696280"/>
    </source>
</evidence>
<evidence type="ECO:0000313" key="2">
    <source>
        <dbReference type="EMBL" id="CAG8961111.1"/>
    </source>
</evidence>